<proteinExistence type="predicted"/>
<gene>
    <name evidence="2" type="ORF">SAMN04488132_10691</name>
</gene>
<dbReference type="InterPro" id="IPR006533">
    <property type="entry name" value="T6SS_Vgr_RhsGE"/>
</dbReference>
<evidence type="ECO:0000313" key="3">
    <source>
        <dbReference type="Proteomes" id="UP000190888"/>
    </source>
</evidence>
<dbReference type="RefSeq" id="WP_078831669.1">
    <property type="nucleotide sequence ID" value="NZ_FUWH01000006.1"/>
</dbReference>
<dbReference type="STRING" id="413434.SAMN04488132_10691"/>
<dbReference type="InterPro" id="IPR037026">
    <property type="entry name" value="Vgr_OB-fold_dom_sf"/>
</dbReference>
<reference evidence="2 3" key="1">
    <citation type="submission" date="2017-02" db="EMBL/GenBank/DDBJ databases">
        <authorList>
            <person name="Peterson S.W."/>
        </authorList>
    </citation>
    <scope>NUCLEOTIDE SEQUENCE [LARGE SCALE GENOMIC DNA]</scope>
    <source>
        <strain evidence="2 3">DSM 22335</strain>
    </source>
</reference>
<dbReference type="EMBL" id="FUWH01000006">
    <property type="protein sequence ID" value="SJZ92588.1"/>
    <property type="molecule type" value="Genomic_DNA"/>
</dbReference>
<protein>
    <submittedName>
        <fullName evidence="2">Rhs element Vgr protein</fullName>
    </submittedName>
</protein>
<keyword evidence="3" id="KW-1185">Reference proteome</keyword>
<accession>A0A1T4PNV7</accession>
<dbReference type="Proteomes" id="UP000190888">
    <property type="component" value="Unassembled WGS sequence"/>
</dbReference>
<evidence type="ECO:0000313" key="2">
    <source>
        <dbReference type="EMBL" id="SJZ92588.1"/>
    </source>
</evidence>
<feature type="domain" description="Gp5/Type VI secretion system Vgr protein OB-fold" evidence="1">
    <location>
        <begin position="380"/>
        <end position="454"/>
    </location>
</feature>
<dbReference type="Pfam" id="PF04717">
    <property type="entry name" value="Phage_base_V"/>
    <property type="match status" value="1"/>
</dbReference>
<dbReference type="OrthoDB" id="1907165at2"/>
<dbReference type="Gene3D" id="2.40.50.230">
    <property type="entry name" value="Gp5 N-terminal domain"/>
    <property type="match status" value="1"/>
</dbReference>
<organism evidence="2 3">
    <name type="scientific">Sediminibacterium ginsengisoli</name>
    <dbReference type="NCBI Taxonomy" id="413434"/>
    <lineage>
        <taxon>Bacteria</taxon>
        <taxon>Pseudomonadati</taxon>
        <taxon>Bacteroidota</taxon>
        <taxon>Chitinophagia</taxon>
        <taxon>Chitinophagales</taxon>
        <taxon>Chitinophagaceae</taxon>
        <taxon>Sediminibacterium</taxon>
    </lineage>
</organism>
<name>A0A1T4PNV7_9BACT</name>
<dbReference type="AlphaFoldDB" id="A0A1T4PNV7"/>
<dbReference type="InterPro" id="IPR006531">
    <property type="entry name" value="Gp5/Vgr_OB"/>
</dbReference>
<dbReference type="SUPFAM" id="SSF69349">
    <property type="entry name" value="Phage fibre proteins"/>
    <property type="match status" value="1"/>
</dbReference>
<dbReference type="NCBIfam" id="TIGR01646">
    <property type="entry name" value="vgr_GE"/>
    <property type="match status" value="1"/>
</dbReference>
<dbReference type="SUPFAM" id="SSF69255">
    <property type="entry name" value="gp5 N-terminal domain-like"/>
    <property type="match status" value="1"/>
</dbReference>
<dbReference type="SUPFAM" id="SSF69279">
    <property type="entry name" value="Phage tail proteins"/>
    <property type="match status" value="1"/>
</dbReference>
<evidence type="ECO:0000259" key="1">
    <source>
        <dbReference type="Pfam" id="PF04717"/>
    </source>
</evidence>
<sequence>MAVATPLTNIKSLSLRVTVKVDGTAIKDDYGLVSVNVLHAINKISTAEVVLVGPMNTKSGEIPITDGADFDPGKELEISAGFGDSGEQTIFKGLIVKHAAELDNKSPFKIKVFCKHKAVTMTFNEKEGVFTESKDSDIITKITGNYGLSADVTATTVTYEACYQRRSTDWDFVLSRADFNGFIICMDGDSFTVGKPKLSETAVQRVAVGESMISFEAELNAENQPTAINASGWDTKTQALVKSAAAEPSVNSQGNVTAKTLSGKLSQAALNLLTPTPMATDELKVWADAALLRMRLNACRGKVKFVGSATVKTGNIIELAGVGKKFNGSAFVSSVNHVIEAGSWNTIVKFGLENSQIHKMPDFSYASASGQLPAVHGLQVGTVKKLSEDPKSLARIQVTLPSYSETSPDIWARYANFYATGDAGSGFWPEVGDEVIVGFLDNDPRYPVVLGSVYSDKNKSPNPPADENNYIKSLTTKTKMKLSFDDEKKVIVIETPGGNKITISDEDKSIEIKDQNSNTIKMSSSGIDLDSGKDINIKATGSININATQKLTLDAKQDVAVSGLNVNHTAKVGFTAKGNATAEISASGSTTVKGGMVMIN</sequence>